<protein>
    <submittedName>
        <fullName evidence="3">Usp domain-containing protein</fullName>
    </submittedName>
</protein>
<dbReference type="EMBL" id="UYRT01095835">
    <property type="protein sequence ID" value="VDN40473.1"/>
    <property type="molecule type" value="Genomic_DNA"/>
</dbReference>
<accession>A0A183EP48</accession>
<organism evidence="3">
    <name type="scientific">Gongylonema pulchrum</name>
    <dbReference type="NCBI Taxonomy" id="637853"/>
    <lineage>
        <taxon>Eukaryota</taxon>
        <taxon>Metazoa</taxon>
        <taxon>Ecdysozoa</taxon>
        <taxon>Nematoda</taxon>
        <taxon>Chromadorea</taxon>
        <taxon>Rhabditida</taxon>
        <taxon>Spirurina</taxon>
        <taxon>Spiruromorpha</taxon>
        <taxon>Spiruroidea</taxon>
        <taxon>Gongylonematidae</taxon>
        <taxon>Gongylonema</taxon>
    </lineage>
</organism>
<reference evidence="3" key="1">
    <citation type="submission" date="2016-06" db="UniProtKB">
        <authorList>
            <consortium name="WormBaseParasite"/>
        </authorList>
    </citation>
    <scope>IDENTIFICATION</scope>
</reference>
<dbReference type="GO" id="GO:0009062">
    <property type="term" value="P:fatty acid catabolic process"/>
    <property type="evidence" value="ECO:0007669"/>
    <property type="project" value="TreeGrafter"/>
</dbReference>
<dbReference type="GO" id="GO:0004040">
    <property type="term" value="F:amidase activity"/>
    <property type="evidence" value="ECO:0007669"/>
    <property type="project" value="TreeGrafter"/>
</dbReference>
<name>A0A183EP48_9BILA</name>
<evidence type="ECO:0000313" key="3">
    <source>
        <dbReference type="WBParaSite" id="GPUH_0002276601-mRNA-1"/>
    </source>
</evidence>
<dbReference type="InterPro" id="IPR052096">
    <property type="entry name" value="Endocannabinoid_amidase"/>
</dbReference>
<evidence type="ECO:0000313" key="2">
    <source>
        <dbReference type="Proteomes" id="UP000271098"/>
    </source>
</evidence>
<dbReference type="GO" id="GO:0017064">
    <property type="term" value="F:fatty acid amide hydrolase activity"/>
    <property type="evidence" value="ECO:0007669"/>
    <property type="project" value="TreeGrafter"/>
</dbReference>
<dbReference type="PANTHER" id="PTHR45847:SF6">
    <property type="entry name" value="FATTY ACID AMIDE HYDROLASE"/>
    <property type="match status" value="1"/>
</dbReference>
<reference evidence="1 2" key="2">
    <citation type="submission" date="2018-11" db="EMBL/GenBank/DDBJ databases">
        <authorList>
            <consortium name="Pathogen Informatics"/>
        </authorList>
    </citation>
    <scope>NUCLEOTIDE SEQUENCE [LARGE SCALE GENOMIC DNA]</scope>
</reference>
<dbReference type="Gene3D" id="3.90.1300.10">
    <property type="entry name" value="Amidase signature (AS) domain"/>
    <property type="match status" value="1"/>
</dbReference>
<proteinExistence type="predicted"/>
<evidence type="ECO:0000313" key="1">
    <source>
        <dbReference type="EMBL" id="VDN40473.1"/>
    </source>
</evidence>
<dbReference type="WBParaSite" id="GPUH_0002276601-mRNA-1">
    <property type="protein sequence ID" value="GPUH_0002276601-mRNA-1"/>
    <property type="gene ID" value="GPUH_0002276601"/>
</dbReference>
<dbReference type="InterPro" id="IPR036928">
    <property type="entry name" value="AS_sf"/>
</dbReference>
<dbReference type="AlphaFoldDB" id="A0A183EP48"/>
<gene>
    <name evidence="1" type="ORF">GPUH_LOCUS22739</name>
</gene>
<dbReference type="SUPFAM" id="SSF75304">
    <property type="entry name" value="Amidase signature (AS) enzymes"/>
    <property type="match status" value="1"/>
</dbReference>
<dbReference type="OrthoDB" id="6428749at2759"/>
<dbReference type="Proteomes" id="UP000271098">
    <property type="component" value="Unassembled WGS sequence"/>
</dbReference>
<sequence length="66" mass="7419">MKDWQEFELDALICPAFTGKDIALKLLKCAARDSAGLPLAVQVVTLPLREEKCLAVMKQVENVWME</sequence>
<dbReference type="PANTHER" id="PTHR45847">
    <property type="entry name" value="FATTY ACID AMIDE HYDROLASE"/>
    <property type="match status" value="1"/>
</dbReference>
<keyword evidence="2" id="KW-1185">Reference proteome</keyword>